<name>A0ABR8XXH6_9BACL</name>
<keyword evidence="2" id="KW-0489">Methyltransferase</keyword>
<organism evidence="7 8">
    <name type="scientific">Solibacillus faecavium</name>
    <dbReference type="NCBI Taxonomy" id="2762221"/>
    <lineage>
        <taxon>Bacteria</taxon>
        <taxon>Bacillati</taxon>
        <taxon>Bacillota</taxon>
        <taxon>Bacilli</taxon>
        <taxon>Bacillales</taxon>
        <taxon>Caryophanaceae</taxon>
        <taxon>Solibacillus</taxon>
    </lineage>
</organism>
<accession>A0ABR8XXH6</accession>
<feature type="coiled-coil region" evidence="5">
    <location>
        <begin position="55"/>
        <end position="82"/>
    </location>
</feature>
<dbReference type="SUPFAM" id="SSF53335">
    <property type="entry name" value="S-adenosyl-L-methionine-dependent methyltransferases"/>
    <property type="match status" value="1"/>
</dbReference>
<evidence type="ECO:0000259" key="6">
    <source>
        <dbReference type="Pfam" id="PF01555"/>
    </source>
</evidence>
<evidence type="ECO:0000256" key="5">
    <source>
        <dbReference type="SAM" id="Coils"/>
    </source>
</evidence>
<dbReference type="EMBL" id="JACSPZ010000003">
    <property type="protein sequence ID" value="MBD8036640.1"/>
    <property type="molecule type" value="Genomic_DNA"/>
</dbReference>
<dbReference type="Pfam" id="PF01555">
    <property type="entry name" value="N6_N4_Mtase"/>
    <property type="match status" value="1"/>
</dbReference>
<keyword evidence="3" id="KW-0808">Transferase</keyword>
<evidence type="ECO:0000256" key="2">
    <source>
        <dbReference type="ARBA" id="ARBA00022603"/>
    </source>
</evidence>
<keyword evidence="4" id="KW-0680">Restriction system</keyword>
<evidence type="ECO:0000256" key="3">
    <source>
        <dbReference type="ARBA" id="ARBA00022679"/>
    </source>
</evidence>
<proteinExistence type="inferred from homology"/>
<sequence length="1002" mass="117280">MSKQLEKFISLLEEMFQFDQADLDFGIYRIMNQKREEIQSFLKNDLMPQVNQAFEKFKNYEVDVIKQELEQLEKQLSDMGVAKESSEKYQSLSAKLSQSVDTSALENDVYSHLTNFFKRYYSEGDFISLRRYKKDVYAIPYEGEEVKLHWANADQYYIKSSEQFKDYSFTLPSGKKVHFKLVEASTEQNNNKAQSGKERRFILSENSPIIENGNELYIHFEYTVDDKKRSREKINLDTLDDIYNCDRVNDWIKELKLLAPTAKNKNRTLLEKHLNDYTAKNTFDYFIHKELGVFLNRELDYYIKNEVMHLDDLDLQNEENFVRYLSKIKVIKSLGYKIITFLAQVEDFQKKLWLKKKFIVETNYCITLDRVPQELFKDIINNHEQLEEWKKLFSIELINDDLTTVGYSEPLKIEFLEQNRFLLLDTKFFDEEFKIKLLKSIENLDESIDGILINSDNFHALNLLQERYKQNINCVYADPPYNAKSSEILYKNSFKHSSWMSFMLDRIKLASNLKSKNGALITAIDENEITNLMQLFNEHFPYWEKNSISIVHNPAGVQGDNFSYSHEYAIFAFETQKGLIGKADRDEVSEEAFRDWGGTSARSLAKNCFYPIYVKNDAIIGFGDVCPDDFHPGTSNIINGDIIEVYPIAEDGEERKWVFARDTVESIIDNLIVKNRNGTISISRSKSKTSYKTVWTDKRYYANIYGSKLLNNILGSKKFDFPKSVYTVQDCLFAINSFREKDAIAVDYFAGSGTTGNAVINLNREDNGHRKYILIEMGEYFETVTKPRIQKIIYSKDWKDGKPVSREGSSHLFKYMRLESYEDALNNIIFNQTEEQLSALDQRMSTQAREEYFISYMLGMETKNSTTLLNIDKLTNPFDYKMKISNGSESKLQIVDLVETFNYLLGLQVKSIDFIKGCKLVVGNLKTNEKVLIIWRNSTEISNEQLNELLRQLDINSRDAEYDLIYVNGDNHIENLKVDESNWKVRLIEEEFKRLMFEVNDI</sequence>
<feature type="domain" description="DNA methylase N-4/N-6" evidence="6">
    <location>
        <begin position="472"/>
        <end position="784"/>
    </location>
</feature>
<dbReference type="RefSeq" id="WP_191699627.1">
    <property type="nucleotide sequence ID" value="NZ_JACSPZ010000003.1"/>
</dbReference>
<dbReference type="InterPro" id="IPR029063">
    <property type="entry name" value="SAM-dependent_MTases_sf"/>
</dbReference>
<dbReference type="InterPro" id="IPR002941">
    <property type="entry name" value="DNA_methylase_N4/N6"/>
</dbReference>
<dbReference type="PRINTS" id="PR00508">
    <property type="entry name" value="S21N4MTFRASE"/>
</dbReference>
<comment type="caution">
    <text evidence="7">The sequence shown here is derived from an EMBL/GenBank/DDBJ whole genome shotgun (WGS) entry which is preliminary data.</text>
</comment>
<evidence type="ECO:0000313" key="7">
    <source>
        <dbReference type="EMBL" id="MBD8036640.1"/>
    </source>
</evidence>
<dbReference type="Gene3D" id="3.40.50.150">
    <property type="entry name" value="Vaccinia Virus protein VP39"/>
    <property type="match status" value="1"/>
</dbReference>
<protein>
    <submittedName>
        <fullName evidence="7">Site-specific DNA-methyltransferase</fullName>
    </submittedName>
</protein>
<dbReference type="InterPro" id="IPR002052">
    <property type="entry name" value="DNA_methylase_N6_adenine_CS"/>
</dbReference>
<keyword evidence="8" id="KW-1185">Reference proteome</keyword>
<dbReference type="InterPro" id="IPR001091">
    <property type="entry name" value="RM_Methyltransferase"/>
</dbReference>
<evidence type="ECO:0000256" key="1">
    <source>
        <dbReference type="ARBA" id="ARBA00006594"/>
    </source>
</evidence>
<reference evidence="7 8" key="1">
    <citation type="submission" date="2020-08" db="EMBL/GenBank/DDBJ databases">
        <title>A Genomic Blueprint of the Chicken Gut Microbiome.</title>
        <authorList>
            <person name="Gilroy R."/>
            <person name="Ravi A."/>
            <person name="Getino M."/>
            <person name="Pursley I."/>
            <person name="Horton D.L."/>
            <person name="Alikhan N.-F."/>
            <person name="Baker D."/>
            <person name="Gharbi K."/>
            <person name="Hall N."/>
            <person name="Watson M."/>
            <person name="Adriaenssens E.M."/>
            <person name="Foster-Nyarko E."/>
            <person name="Jarju S."/>
            <person name="Secka A."/>
            <person name="Antonio M."/>
            <person name="Oren A."/>
            <person name="Chaudhuri R."/>
            <person name="La Ragione R.M."/>
            <person name="Hildebrand F."/>
            <person name="Pallen M.J."/>
        </authorList>
    </citation>
    <scope>NUCLEOTIDE SEQUENCE [LARGE SCALE GENOMIC DNA]</scope>
    <source>
        <strain evidence="7 8">A46</strain>
    </source>
</reference>
<comment type="similarity">
    <text evidence="1">Belongs to the N(4)/N(6)-methyltransferase family.</text>
</comment>
<gene>
    <name evidence="7" type="ORF">H9635_07795</name>
</gene>
<keyword evidence="5" id="KW-0175">Coiled coil</keyword>
<dbReference type="PROSITE" id="PS00092">
    <property type="entry name" value="N6_MTASE"/>
    <property type="match status" value="1"/>
</dbReference>
<evidence type="ECO:0000313" key="8">
    <source>
        <dbReference type="Proteomes" id="UP000619101"/>
    </source>
</evidence>
<dbReference type="Proteomes" id="UP000619101">
    <property type="component" value="Unassembled WGS sequence"/>
</dbReference>
<evidence type="ECO:0000256" key="4">
    <source>
        <dbReference type="ARBA" id="ARBA00022747"/>
    </source>
</evidence>